<dbReference type="GO" id="GO:0005737">
    <property type="term" value="C:cytoplasm"/>
    <property type="evidence" value="ECO:0007669"/>
    <property type="project" value="TreeGrafter"/>
</dbReference>
<dbReference type="PROSITE" id="PS01152">
    <property type="entry name" value="HESB"/>
    <property type="match status" value="1"/>
</dbReference>
<evidence type="ECO:0000256" key="1">
    <source>
        <dbReference type="ARBA" id="ARBA00006718"/>
    </source>
</evidence>
<accession>A0AAT9G6S8</accession>
<dbReference type="InterPro" id="IPR050322">
    <property type="entry name" value="Fe-S_cluster_asmbl/transfer"/>
</dbReference>
<dbReference type="Pfam" id="PF01521">
    <property type="entry name" value="Fe-S_biosyn"/>
    <property type="match status" value="1"/>
</dbReference>
<proteinExistence type="inferred from homology"/>
<feature type="domain" description="Core" evidence="2">
    <location>
        <begin position="5"/>
        <end position="106"/>
    </location>
</feature>
<dbReference type="EMBL" id="AP029170">
    <property type="protein sequence ID" value="BFD45475.1"/>
    <property type="molecule type" value="Genomic_DNA"/>
</dbReference>
<name>A0AAT9G6S8_9RICK</name>
<dbReference type="Gene3D" id="2.60.300.12">
    <property type="entry name" value="HesB-like domain"/>
    <property type="match status" value="1"/>
</dbReference>
<dbReference type="AlphaFoldDB" id="A0AAT9G6S8"/>
<organism evidence="3">
    <name type="scientific">Candidatus Tisiphia endosymbiont of Sergentomyia squamirostris</name>
    <dbReference type="NCBI Taxonomy" id="3113639"/>
    <lineage>
        <taxon>Bacteria</taxon>
        <taxon>Pseudomonadati</taxon>
        <taxon>Pseudomonadota</taxon>
        <taxon>Alphaproteobacteria</taxon>
        <taxon>Rickettsiales</taxon>
        <taxon>Rickettsiaceae</taxon>
        <taxon>Rickettsieae</taxon>
        <taxon>Candidatus Tisiphia</taxon>
    </lineage>
</organism>
<dbReference type="InterPro" id="IPR016092">
    <property type="entry name" value="ATAP"/>
</dbReference>
<dbReference type="SUPFAM" id="SSF89360">
    <property type="entry name" value="HesB-like domain"/>
    <property type="match status" value="1"/>
</dbReference>
<gene>
    <name evidence="3" type="ORF">DMENIID0002_01210</name>
</gene>
<dbReference type="GO" id="GO:0016226">
    <property type="term" value="P:iron-sulfur cluster assembly"/>
    <property type="evidence" value="ECO:0007669"/>
    <property type="project" value="InterPro"/>
</dbReference>
<evidence type="ECO:0000259" key="2">
    <source>
        <dbReference type="Pfam" id="PF01521"/>
    </source>
</evidence>
<dbReference type="InterPro" id="IPR017870">
    <property type="entry name" value="FeS_cluster_insertion_CS"/>
</dbReference>
<reference evidence="3" key="1">
    <citation type="submission" date="2024-01" db="EMBL/GenBank/DDBJ databases">
        <title>Sequencing the genomes of a sandfly, Sergentomyia squamirostris, and its two endosymbionts.</title>
        <authorList>
            <person name="Itokawa K."/>
            <person name="Sanjoba C."/>
        </authorList>
    </citation>
    <scope>NUCLEOTIDE SEQUENCE</scope>
    <source>
        <strain evidence="3">RiSSQ</strain>
    </source>
</reference>
<sequence length="110" mass="12286">MKNVMSLTDAAAQQIKRLIDKRNRPSFGIRIGVKSGGCSGLSYYVEYADVKNKFDEVIEDKGVRILIDPKALMYLLASEMDYVEDKFKSGFTFNNPNEKGSCGCGKSFNI</sequence>
<dbReference type="InterPro" id="IPR000361">
    <property type="entry name" value="ATAP_core_dom"/>
</dbReference>
<dbReference type="PANTHER" id="PTHR10072">
    <property type="entry name" value="IRON-SULFUR CLUSTER ASSEMBLY PROTEIN"/>
    <property type="match status" value="1"/>
</dbReference>
<dbReference type="NCBIfam" id="TIGR00049">
    <property type="entry name" value="iron-sulfur cluster assembly accessory protein"/>
    <property type="match status" value="1"/>
</dbReference>
<dbReference type="GO" id="GO:0051537">
    <property type="term" value="F:2 iron, 2 sulfur cluster binding"/>
    <property type="evidence" value="ECO:0007669"/>
    <property type="project" value="TreeGrafter"/>
</dbReference>
<dbReference type="FunFam" id="2.60.300.12:FF:000001">
    <property type="entry name" value="Iron-binding protein IscA"/>
    <property type="match status" value="1"/>
</dbReference>
<protein>
    <submittedName>
        <fullName evidence="3">Iron-sulfur cluster assembly accessory protein</fullName>
    </submittedName>
</protein>
<comment type="similarity">
    <text evidence="1">Belongs to the HesB/IscA family.</text>
</comment>
<dbReference type="InterPro" id="IPR035903">
    <property type="entry name" value="HesB-like_dom_sf"/>
</dbReference>
<dbReference type="PANTHER" id="PTHR10072:SF41">
    <property type="entry name" value="IRON-SULFUR CLUSTER ASSEMBLY 1 HOMOLOG, MITOCHONDRIAL"/>
    <property type="match status" value="1"/>
</dbReference>
<evidence type="ECO:0000313" key="3">
    <source>
        <dbReference type="EMBL" id="BFD45475.1"/>
    </source>
</evidence>